<dbReference type="NCBIfam" id="NF010030">
    <property type="entry name" value="PRK13505.1"/>
    <property type="match status" value="1"/>
</dbReference>
<dbReference type="GO" id="GO:0035999">
    <property type="term" value="P:tetrahydrofolate interconversion"/>
    <property type="evidence" value="ECO:0007669"/>
    <property type="project" value="UniProtKB-UniRule"/>
</dbReference>
<evidence type="ECO:0000256" key="8">
    <source>
        <dbReference type="HAMAP-Rule" id="MF_01543"/>
    </source>
</evidence>
<dbReference type="GO" id="GO:0005524">
    <property type="term" value="F:ATP binding"/>
    <property type="evidence" value="ECO:0007669"/>
    <property type="project" value="UniProtKB-UniRule"/>
</dbReference>
<evidence type="ECO:0000256" key="1">
    <source>
        <dbReference type="ARBA" id="ARBA00004777"/>
    </source>
</evidence>
<dbReference type="Gene3D" id="3.40.50.300">
    <property type="entry name" value="P-loop containing nucleotide triphosphate hydrolases"/>
    <property type="match status" value="1"/>
</dbReference>
<evidence type="ECO:0000256" key="7">
    <source>
        <dbReference type="ARBA" id="ARBA00061363"/>
    </source>
</evidence>
<dbReference type="GO" id="GO:0004329">
    <property type="term" value="F:formate-tetrahydrofolate ligase activity"/>
    <property type="evidence" value="ECO:0007669"/>
    <property type="project" value="UniProtKB-UniRule"/>
</dbReference>
<dbReference type="InterPro" id="IPR027417">
    <property type="entry name" value="P-loop_NTPase"/>
</dbReference>
<dbReference type="Gene3D" id="3.10.410.10">
    <property type="entry name" value="Formyltetrahydrofolate synthetase, domain 3"/>
    <property type="match status" value="1"/>
</dbReference>
<dbReference type="RefSeq" id="WP_039218130.1">
    <property type="nucleotide sequence ID" value="NZ_JENW01000034.1"/>
</dbReference>
<dbReference type="FunFam" id="3.10.410.10:FF:000001">
    <property type="entry name" value="Putative formate--tetrahydrofolate ligase"/>
    <property type="match status" value="1"/>
</dbReference>
<keyword evidence="10" id="KW-1185">Reference proteome</keyword>
<dbReference type="HAMAP" id="MF_01543">
    <property type="entry name" value="FTHFS"/>
    <property type="match status" value="1"/>
</dbReference>
<dbReference type="AlphaFoldDB" id="A0AA40M5W2"/>
<keyword evidence="5 8" id="KW-0067">ATP-binding</keyword>
<dbReference type="FunFam" id="3.30.1510.10:FF:000001">
    <property type="entry name" value="Formate--tetrahydrofolate ligase"/>
    <property type="match status" value="1"/>
</dbReference>
<comment type="pathway">
    <text evidence="1 8">One-carbon metabolism; tetrahydrofolate interconversion.</text>
</comment>
<evidence type="ECO:0000256" key="5">
    <source>
        <dbReference type="ARBA" id="ARBA00022840"/>
    </source>
</evidence>
<keyword evidence="4 8" id="KW-0547">Nucleotide-binding</keyword>
<proteinExistence type="inferred from homology"/>
<evidence type="ECO:0000256" key="4">
    <source>
        <dbReference type="ARBA" id="ARBA00022741"/>
    </source>
</evidence>
<evidence type="ECO:0000313" key="9">
    <source>
        <dbReference type="EMBL" id="KEI17339.1"/>
    </source>
</evidence>
<dbReference type="PROSITE" id="PS00722">
    <property type="entry name" value="FTHFS_2"/>
    <property type="match status" value="1"/>
</dbReference>
<dbReference type="Proteomes" id="UP000027770">
    <property type="component" value="Unassembled WGS sequence"/>
</dbReference>
<dbReference type="InterPro" id="IPR000559">
    <property type="entry name" value="Formate_THF_ligase"/>
</dbReference>
<dbReference type="SUPFAM" id="SSF52540">
    <property type="entry name" value="P-loop containing nucleoside triphosphate hydrolases"/>
    <property type="match status" value="1"/>
</dbReference>
<comment type="catalytic activity">
    <reaction evidence="6 8">
        <text>(6S)-5,6,7,8-tetrahydrofolate + formate + ATP = (6R)-10-formyltetrahydrofolate + ADP + phosphate</text>
        <dbReference type="Rhea" id="RHEA:20221"/>
        <dbReference type="ChEBI" id="CHEBI:15740"/>
        <dbReference type="ChEBI" id="CHEBI:30616"/>
        <dbReference type="ChEBI" id="CHEBI:43474"/>
        <dbReference type="ChEBI" id="CHEBI:57453"/>
        <dbReference type="ChEBI" id="CHEBI:195366"/>
        <dbReference type="ChEBI" id="CHEBI:456216"/>
        <dbReference type="EC" id="6.3.4.3"/>
    </reaction>
</comment>
<keyword evidence="2 8" id="KW-0554">One-carbon metabolism</keyword>
<name>A0AA40M5W2_CLONO</name>
<feature type="binding site" evidence="8">
    <location>
        <begin position="65"/>
        <end position="72"/>
    </location>
    <ligand>
        <name>ATP</name>
        <dbReference type="ChEBI" id="CHEBI:30616"/>
    </ligand>
</feature>
<protein>
    <recommendedName>
        <fullName evidence="8">Formate--tetrahydrofolate ligase</fullName>
        <ecNumber evidence="8">6.3.4.3</ecNumber>
    </recommendedName>
    <alternativeName>
        <fullName evidence="8">Formyltetrahydrofolate synthetase</fullName>
        <shortName evidence="8">FHS</shortName>
        <shortName evidence="8">FTHFS</shortName>
    </alternativeName>
</protein>
<dbReference type="PROSITE" id="PS00721">
    <property type="entry name" value="FTHFS_1"/>
    <property type="match status" value="1"/>
</dbReference>
<comment type="caution">
    <text evidence="9">The sequence shown here is derived from an EMBL/GenBank/DDBJ whole genome shotgun (WGS) entry which is preliminary data.</text>
</comment>
<evidence type="ECO:0000256" key="2">
    <source>
        <dbReference type="ARBA" id="ARBA00022563"/>
    </source>
</evidence>
<keyword evidence="3 8" id="KW-0436">Ligase</keyword>
<organism evidence="9 10">
    <name type="scientific">Clostridium novyi B str. ATCC 27606</name>
    <dbReference type="NCBI Taxonomy" id="1443123"/>
    <lineage>
        <taxon>Bacteria</taxon>
        <taxon>Bacillati</taxon>
        <taxon>Bacillota</taxon>
        <taxon>Clostridia</taxon>
        <taxon>Eubacteriales</taxon>
        <taxon>Clostridiaceae</taxon>
        <taxon>Clostridium</taxon>
    </lineage>
</organism>
<dbReference type="CDD" id="cd00477">
    <property type="entry name" value="FTHFS"/>
    <property type="match status" value="1"/>
</dbReference>
<dbReference type="Gene3D" id="3.30.1510.10">
    <property type="entry name" value="Domain 2, N(10)-formyltetrahydrofolate synthetase"/>
    <property type="match status" value="1"/>
</dbReference>
<dbReference type="EC" id="6.3.4.3" evidence="8"/>
<evidence type="ECO:0000256" key="3">
    <source>
        <dbReference type="ARBA" id="ARBA00022598"/>
    </source>
</evidence>
<gene>
    <name evidence="8" type="primary">fhs</name>
    <name evidence="9" type="ORF">Z959_07680</name>
</gene>
<accession>A0AA40M5W2</accession>
<evidence type="ECO:0000256" key="6">
    <source>
        <dbReference type="ARBA" id="ARBA00049033"/>
    </source>
</evidence>
<comment type="similarity">
    <text evidence="7 8">Belongs to the formate--tetrahydrofolate ligase family.</text>
</comment>
<evidence type="ECO:0000313" key="10">
    <source>
        <dbReference type="Proteomes" id="UP000027770"/>
    </source>
</evidence>
<reference evidence="9 10" key="1">
    <citation type="submission" date="2014-02" db="EMBL/GenBank/DDBJ databases">
        <title>Plasmidome dynamics in the species complex Clostridium novyi sensu lato converts strains of independent lineages into distinctly different pathogens.</title>
        <authorList>
            <person name="Skarin H."/>
            <person name="Segerman B."/>
        </authorList>
    </citation>
    <scope>NUCLEOTIDE SEQUENCE [LARGE SCALE GENOMIC DNA]</scope>
    <source>
        <strain evidence="9 10">ATCC 27606</strain>
    </source>
</reference>
<dbReference type="EMBL" id="JENW01000034">
    <property type="protein sequence ID" value="KEI17339.1"/>
    <property type="molecule type" value="Genomic_DNA"/>
</dbReference>
<sequence>MKSDIEIAQGANMKRITDIAKNLGLQDDDIELYGNYKCKISLDVLKNRRNEKDGKLILVTAINPTPAGEGKSTITVGLGQALCKLNKKAVIALREPSLGPVFGIKGGAAGGGYSQVVPMEDINLHFTGDMHAITSANNLLAAAIDNHIHQGNDLKIDSRRIVFKRVMDMNDRALRNVVVGMGGKVNGFLREEGFTITVASEIMAILCLSNSLMDLKQKFGEILVAYNINGEPVYCKDLKVQGAMAMLMKDAIKPNLVQTLENTPAIIHGGPFANIAHGCNSILATKMAMKLGEFAITEAGFGADLGAEKFLDIKCRKGNIKPDCIVVVATIRALKHHGGVSKDKLTIPNVDALKAGIGNLEKQIENMKKYRVPVVVAINKFITDSDEEIRCIKDFCKNKDVEVSLAEVWEKGGDGGIELAKKVIKVLEENKGDFKYLYDQELSIKEKINVIAKEIYGASQVQYDNKAEKEIKDIEDMALDKVPICVAKTQYSLSDDPTLLGNPKNFKINVKEVRVSNGAGFIVVLTGNIMTMPGLPKTPAANRMDILDDGTIQGLF</sequence>
<dbReference type="InterPro" id="IPR020628">
    <property type="entry name" value="Formate_THF_ligase_CS"/>
</dbReference>
<dbReference type="Pfam" id="PF01268">
    <property type="entry name" value="FTHFS"/>
    <property type="match status" value="1"/>
</dbReference>